<evidence type="ECO:0008006" key="4">
    <source>
        <dbReference type="Google" id="ProtNLM"/>
    </source>
</evidence>
<evidence type="ECO:0000313" key="2">
    <source>
        <dbReference type="EMBL" id="MEF2968552.1"/>
    </source>
</evidence>
<proteinExistence type="predicted"/>
<dbReference type="EMBL" id="JAZHPZ010000016">
    <property type="protein sequence ID" value="MEF2968552.1"/>
    <property type="molecule type" value="Genomic_DNA"/>
</dbReference>
<dbReference type="PROSITE" id="PS51257">
    <property type="entry name" value="PROKAR_LIPOPROTEIN"/>
    <property type="match status" value="1"/>
</dbReference>
<organism evidence="2 3">
    <name type="scientific">Paenibacillus haidiansis</name>
    <dbReference type="NCBI Taxonomy" id="1574488"/>
    <lineage>
        <taxon>Bacteria</taxon>
        <taxon>Bacillati</taxon>
        <taxon>Bacillota</taxon>
        <taxon>Bacilli</taxon>
        <taxon>Bacillales</taxon>
        <taxon>Paenibacillaceae</taxon>
        <taxon>Paenibacillus</taxon>
    </lineage>
</organism>
<gene>
    <name evidence="2" type="ORF">V3851_22275</name>
</gene>
<accession>A0ABU7W069</accession>
<sequence>MKKEYFVKVGYFILILMLLGGCGLSKSSQEKELIRSKAKAVGIEYFKQNYNVDIVITEVKVMPSYIDITVGVYGHIKGEKDQHVFLMLERPNYDVIDGVLFEGFSEKYPLLQEEETSGEKLLDEQEKSE</sequence>
<dbReference type="Proteomes" id="UP001306950">
    <property type="component" value="Unassembled WGS sequence"/>
</dbReference>
<evidence type="ECO:0000256" key="1">
    <source>
        <dbReference type="SAM" id="Phobius"/>
    </source>
</evidence>
<dbReference type="RefSeq" id="WP_331848733.1">
    <property type="nucleotide sequence ID" value="NZ_JAZHPZ010000016.1"/>
</dbReference>
<keyword evidence="1" id="KW-0812">Transmembrane</keyword>
<evidence type="ECO:0000313" key="3">
    <source>
        <dbReference type="Proteomes" id="UP001306950"/>
    </source>
</evidence>
<keyword evidence="1" id="KW-1133">Transmembrane helix</keyword>
<protein>
    <recommendedName>
        <fullName evidence="4">DUF1433 domain-containing protein</fullName>
    </recommendedName>
</protein>
<name>A0ABU7W069_9BACL</name>
<comment type="caution">
    <text evidence="2">The sequence shown here is derived from an EMBL/GenBank/DDBJ whole genome shotgun (WGS) entry which is preliminary data.</text>
</comment>
<keyword evidence="3" id="KW-1185">Reference proteome</keyword>
<feature type="transmembrane region" description="Helical" evidence="1">
    <location>
        <begin position="6"/>
        <end position="25"/>
    </location>
</feature>
<reference evidence="2 3" key="1">
    <citation type="submission" date="2024-02" db="EMBL/GenBank/DDBJ databases">
        <title>A nitrogen-fixing paenibacillus bacterium.</title>
        <authorList>
            <person name="Zhang W.L."/>
            <person name="Chen S.F."/>
        </authorList>
    </citation>
    <scope>NUCLEOTIDE SEQUENCE [LARGE SCALE GENOMIC DNA]</scope>
    <source>
        <strain evidence="2 3">M1</strain>
    </source>
</reference>
<keyword evidence="1" id="KW-0472">Membrane</keyword>